<organism evidence="1 2">
    <name type="scientific">Amphiplicatus metriothermophilus</name>
    <dbReference type="NCBI Taxonomy" id="1519374"/>
    <lineage>
        <taxon>Bacteria</taxon>
        <taxon>Pseudomonadati</taxon>
        <taxon>Pseudomonadota</taxon>
        <taxon>Alphaproteobacteria</taxon>
        <taxon>Parvularculales</taxon>
        <taxon>Parvularculaceae</taxon>
        <taxon>Amphiplicatus</taxon>
    </lineage>
</organism>
<reference evidence="1 2" key="1">
    <citation type="submission" date="2017-07" db="EMBL/GenBank/DDBJ databases">
        <authorList>
            <person name="Sun Z.S."/>
            <person name="Albrecht U."/>
            <person name="Echele G."/>
            <person name="Lee C.C."/>
        </authorList>
    </citation>
    <scope>NUCLEOTIDE SEQUENCE [LARGE SCALE GENOMIC DNA]</scope>
    <source>
        <strain evidence="1 2">CGMCC 1.12710</strain>
    </source>
</reference>
<keyword evidence="2" id="KW-1185">Reference proteome</keyword>
<accession>A0A239Q0K3</accession>
<evidence type="ECO:0000313" key="2">
    <source>
        <dbReference type="Proteomes" id="UP000198346"/>
    </source>
</evidence>
<proteinExistence type="predicted"/>
<dbReference type="AlphaFoldDB" id="A0A239Q0K3"/>
<dbReference type="Proteomes" id="UP000198346">
    <property type="component" value="Unassembled WGS sequence"/>
</dbReference>
<dbReference type="OrthoDB" id="8086136at2"/>
<evidence type="ECO:0000313" key="1">
    <source>
        <dbReference type="EMBL" id="SNT75722.1"/>
    </source>
</evidence>
<name>A0A239Q0K3_9PROT</name>
<dbReference type="RefSeq" id="WP_089413298.1">
    <property type="nucleotide sequence ID" value="NZ_FZQA01000009.1"/>
</dbReference>
<gene>
    <name evidence="1" type="ORF">SAMN06297382_2871</name>
</gene>
<dbReference type="EMBL" id="FZQA01000009">
    <property type="protein sequence ID" value="SNT75722.1"/>
    <property type="molecule type" value="Genomic_DNA"/>
</dbReference>
<sequence length="77" mass="8898">MIDAPEFPTETTPEGEQIVAPGVKPITLRDRLEWRARQPMTPKRNPNAEQKPCDLGLFDLEGRRQIDWIDEARKCKP</sequence>
<protein>
    <submittedName>
        <fullName evidence="1">Uncharacterized protein</fullName>
    </submittedName>
</protein>